<evidence type="ECO:0000313" key="2">
    <source>
        <dbReference type="EMBL" id="CDR33305.1"/>
    </source>
</evidence>
<evidence type="ECO:0000313" key="3">
    <source>
        <dbReference type="Proteomes" id="UP000031552"/>
    </source>
</evidence>
<dbReference type="STRING" id="1437425.CSEC_0468"/>
<keyword evidence="1" id="KW-1133">Transmembrane helix</keyword>
<feature type="transmembrane region" description="Helical" evidence="1">
    <location>
        <begin position="95"/>
        <end position="115"/>
    </location>
</feature>
<keyword evidence="1" id="KW-0472">Membrane</keyword>
<keyword evidence="3" id="KW-1185">Reference proteome</keyword>
<dbReference type="RefSeq" id="WP_041016819.1">
    <property type="nucleotide sequence ID" value="NZ_CCEJ010000003.1"/>
</dbReference>
<keyword evidence="1" id="KW-0812">Transmembrane</keyword>
<reference evidence="2" key="2">
    <citation type="submission" date="2014-09" db="EMBL/GenBank/DDBJ databases">
        <title>Criblamydia sequanensis harbors a mega-plasmid encoding arsenite resistance.</title>
        <authorList>
            <person name="Bertelli C."/>
            <person name="Goesmann A."/>
            <person name="Greub G."/>
        </authorList>
    </citation>
    <scope>NUCLEOTIDE SEQUENCE [LARGE SCALE GENOMIC DNA]</scope>
    <source>
        <strain evidence="2">CRIB-18</strain>
    </source>
</reference>
<proteinExistence type="predicted"/>
<gene>
    <name evidence="2" type="ORF">CSEC_0468</name>
</gene>
<dbReference type="EMBL" id="CCEJ010000003">
    <property type="protein sequence ID" value="CDR33305.1"/>
    <property type="molecule type" value="Genomic_DNA"/>
</dbReference>
<accession>A0A090D0F7</accession>
<comment type="caution">
    <text evidence="2">The sequence shown here is derived from an EMBL/GenBank/DDBJ whole genome shotgun (WGS) entry which is preliminary data.</text>
</comment>
<protein>
    <submittedName>
        <fullName evidence="2">Membrane protein</fullName>
    </submittedName>
</protein>
<reference evidence="2" key="1">
    <citation type="submission" date="2013-12" db="EMBL/GenBank/DDBJ databases">
        <authorList>
            <person name="Linke B."/>
        </authorList>
    </citation>
    <scope>NUCLEOTIDE SEQUENCE [LARGE SCALE GENOMIC DNA]</scope>
    <source>
        <strain evidence="2">CRIB-18</strain>
    </source>
</reference>
<sequence length="264" mass="30191">MSFHAIAENFNKVNQALLQTPEPKDHPYFVITKNKNDHYVSRLGTKEEKSSAQEIALFAYSLLEEAKTQSEKDVKMIQEGLKTISLKFKAKKTDGFIRAILYIITFQFLTVWNLASLSQKFDNLGIKNKPFPQFIPLEKYKAGRFPKGVPSSKTDPFAQITDLGKAVMIELPKDEPSKKNIILGMKAQKSDFLKKKFAISDFKKGEIVVVRRTQTKETPKFQFVKILEIDEKEEQVAFSTGKEEIIKKICCFYKPAKEAVIRPS</sequence>
<evidence type="ECO:0000256" key="1">
    <source>
        <dbReference type="SAM" id="Phobius"/>
    </source>
</evidence>
<dbReference type="AlphaFoldDB" id="A0A090D0F7"/>
<name>A0A090D0F7_9BACT</name>
<organism evidence="2 3">
    <name type="scientific">Candidatus Criblamydia sequanensis CRIB-18</name>
    <dbReference type="NCBI Taxonomy" id="1437425"/>
    <lineage>
        <taxon>Bacteria</taxon>
        <taxon>Pseudomonadati</taxon>
        <taxon>Chlamydiota</taxon>
        <taxon>Chlamydiia</taxon>
        <taxon>Parachlamydiales</taxon>
        <taxon>Candidatus Criblamydiaceae</taxon>
        <taxon>Candidatus Criblamydia</taxon>
    </lineage>
</organism>
<dbReference type="Proteomes" id="UP000031552">
    <property type="component" value="Unassembled WGS sequence"/>
</dbReference>